<evidence type="ECO:0000256" key="8">
    <source>
        <dbReference type="SAM" id="Phobius"/>
    </source>
</evidence>
<keyword evidence="10" id="KW-1185">Reference proteome</keyword>
<dbReference type="RefSeq" id="WP_377346244.1">
    <property type="nucleotide sequence ID" value="NZ_JBHLTP010000004.1"/>
</dbReference>
<keyword evidence="5 8" id="KW-0812">Transmembrane</keyword>
<keyword evidence="3" id="KW-0813">Transport</keyword>
<evidence type="ECO:0000256" key="4">
    <source>
        <dbReference type="ARBA" id="ARBA00022475"/>
    </source>
</evidence>
<dbReference type="Proteomes" id="UP001589836">
    <property type="component" value="Unassembled WGS sequence"/>
</dbReference>
<evidence type="ECO:0000256" key="5">
    <source>
        <dbReference type="ARBA" id="ARBA00022692"/>
    </source>
</evidence>
<evidence type="ECO:0000256" key="2">
    <source>
        <dbReference type="ARBA" id="ARBA00010735"/>
    </source>
</evidence>
<feature type="transmembrane region" description="Helical" evidence="8">
    <location>
        <begin position="171"/>
        <end position="189"/>
    </location>
</feature>
<keyword evidence="7 8" id="KW-0472">Membrane</keyword>
<evidence type="ECO:0000256" key="6">
    <source>
        <dbReference type="ARBA" id="ARBA00022989"/>
    </source>
</evidence>
<name>A0ABV6LM32_9BACI</name>
<dbReference type="EMBL" id="JBHLTP010000004">
    <property type="protein sequence ID" value="MFC0523448.1"/>
    <property type="molecule type" value="Genomic_DNA"/>
</dbReference>
<accession>A0ABV6LM32</accession>
<feature type="transmembrane region" description="Helical" evidence="8">
    <location>
        <begin position="49"/>
        <end position="69"/>
    </location>
</feature>
<comment type="caution">
    <text evidence="9">The sequence shown here is derived from an EMBL/GenBank/DDBJ whole genome shotgun (WGS) entry which is preliminary data.</text>
</comment>
<evidence type="ECO:0000256" key="3">
    <source>
        <dbReference type="ARBA" id="ARBA00022448"/>
    </source>
</evidence>
<comment type="similarity">
    <text evidence="2">Belongs to the AzlC family.</text>
</comment>
<comment type="subcellular location">
    <subcellularLocation>
        <location evidence="1">Cell membrane</location>
        <topology evidence="1">Multi-pass membrane protein</topology>
    </subcellularLocation>
</comment>
<protein>
    <submittedName>
        <fullName evidence="9">AzlC family ABC transporter permease</fullName>
    </submittedName>
</protein>
<dbReference type="PANTHER" id="PTHR34979">
    <property type="entry name" value="INNER MEMBRANE PROTEIN YGAZ"/>
    <property type="match status" value="1"/>
</dbReference>
<feature type="transmembrane region" description="Helical" evidence="8">
    <location>
        <begin position="22"/>
        <end position="42"/>
    </location>
</feature>
<sequence>METKTVERTVSSGVQQAIQRGIVAGLPIVFGYVPIAITYGVLAKQAGLSLLEITSMSVLVFAGAAQFVAVSMMNAGALFAEIVLATFILNLRHFVMSFSIMERLRLAPLKWKVPISLGLTDETFSVASLNSSEARQKEGMWFYGTMIIISYLAWIVGSFAGGVLGEVIPDALSQSMGIALYAMFIALLVPSVKAEWRIGMIALLAMIINVAAYQLTSNQGWSIVIATIGAGASGIWLLPEEDAS</sequence>
<proteinExistence type="inferred from homology"/>
<dbReference type="Pfam" id="PF03591">
    <property type="entry name" value="AzlC"/>
    <property type="match status" value="1"/>
</dbReference>
<feature type="transmembrane region" description="Helical" evidence="8">
    <location>
        <begin position="221"/>
        <end position="238"/>
    </location>
</feature>
<feature type="transmembrane region" description="Helical" evidence="8">
    <location>
        <begin position="196"/>
        <end position="215"/>
    </location>
</feature>
<evidence type="ECO:0000313" key="10">
    <source>
        <dbReference type="Proteomes" id="UP001589836"/>
    </source>
</evidence>
<evidence type="ECO:0000256" key="1">
    <source>
        <dbReference type="ARBA" id="ARBA00004651"/>
    </source>
</evidence>
<evidence type="ECO:0000313" key="9">
    <source>
        <dbReference type="EMBL" id="MFC0523448.1"/>
    </source>
</evidence>
<keyword evidence="6 8" id="KW-1133">Transmembrane helix</keyword>
<dbReference type="PANTHER" id="PTHR34979:SF1">
    <property type="entry name" value="INNER MEMBRANE PROTEIN YGAZ"/>
    <property type="match status" value="1"/>
</dbReference>
<keyword evidence="4" id="KW-1003">Cell membrane</keyword>
<dbReference type="InterPro" id="IPR011606">
    <property type="entry name" value="Brnchd-chn_aa_trnsp_permease"/>
</dbReference>
<reference evidence="9 10" key="1">
    <citation type="submission" date="2024-09" db="EMBL/GenBank/DDBJ databases">
        <authorList>
            <person name="Sun Q."/>
            <person name="Mori K."/>
        </authorList>
    </citation>
    <scope>NUCLEOTIDE SEQUENCE [LARGE SCALE GENOMIC DNA]</scope>
    <source>
        <strain evidence="9 10">NCAIM B.02529</strain>
    </source>
</reference>
<feature type="transmembrane region" description="Helical" evidence="8">
    <location>
        <begin position="141"/>
        <end position="165"/>
    </location>
</feature>
<evidence type="ECO:0000256" key="7">
    <source>
        <dbReference type="ARBA" id="ARBA00023136"/>
    </source>
</evidence>
<gene>
    <name evidence="9" type="ORF">ACFFGV_07605</name>
</gene>
<organism evidence="9 10">
    <name type="scientific">Pontibacillus salicampi</name>
    <dbReference type="NCBI Taxonomy" id="1449801"/>
    <lineage>
        <taxon>Bacteria</taxon>
        <taxon>Bacillati</taxon>
        <taxon>Bacillota</taxon>
        <taxon>Bacilli</taxon>
        <taxon>Bacillales</taxon>
        <taxon>Bacillaceae</taxon>
        <taxon>Pontibacillus</taxon>
    </lineage>
</organism>